<dbReference type="PATRIC" id="fig|45073.5.peg.77"/>
<feature type="transmembrane region" description="Helical" evidence="2">
    <location>
        <begin position="188"/>
        <end position="205"/>
    </location>
</feature>
<comment type="caution">
    <text evidence="3">The sequence shown here is derived from an EMBL/GenBank/DDBJ whole genome shotgun (WGS) entry which is preliminary data.</text>
</comment>
<evidence type="ECO:0000313" key="4">
    <source>
        <dbReference type="Proteomes" id="UP000054618"/>
    </source>
</evidence>
<organism evidence="3 4">
    <name type="scientific">Legionella quinlivanii</name>
    <dbReference type="NCBI Taxonomy" id="45073"/>
    <lineage>
        <taxon>Bacteria</taxon>
        <taxon>Pseudomonadati</taxon>
        <taxon>Pseudomonadota</taxon>
        <taxon>Gammaproteobacteria</taxon>
        <taxon>Legionellales</taxon>
        <taxon>Legionellaceae</taxon>
        <taxon>Legionella</taxon>
    </lineage>
</organism>
<sequence length="470" mass="53566">MQAIEDNLKIFTRFIAADCDLEDVETHLKKYDNNFLSYERDFYVTPIDSTDECVDAAIELLQSLHIDFKLWPSYFAQNLSIHEFLKKIVRDHELSIQLNNLIDAIEKRKRYNNIMFALKILVPICLFLIVMAGIFHSQLEEIIRFLLFSAGLLPVFGIIVSIFSIIFQVIFSHLNDRRPIEKIYRDDAFIVLNNTLNIVAKTILMAAKYTFVPLAAFFFIAAAVIEVLKELFYLLELHHTQTPELSPEDQQNFASLTLYHQQLARLNYDFIKQRNAFIINIAAALTLAISVTACAFLPAGFVLTLATCSVVSIVFCIKKLALYINDIMVSNTLQQELKSIADQYATDEKSEAKIDELKESIYEITNPDVLEKIQHLDDGSHAVRVKPQPTHPSVFGLFRRESRQQLNPGGYKPVAATDAPDAVQAPKRRNRFFKSEDNLNLEKFSAKKSNPEQSDVMPGSLDEVKPGNSY</sequence>
<gene>
    <name evidence="3" type="ORF">Lqui_0073</name>
</gene>
<keyword evidence="4" id="KW-1185">Reference proteome</keyword>
<feature type="transmembrane region" description="Helical" evidence="2">
    <location>
        <begin position="299"/>
        <end position="317"/>
    </location>
</feature>
<feature type="region of interest" description="Disordered" evidence="1">
    <location>
        <begin position="443"/>
        <end position="470"/>
    </location>
</feature>
<keyword evidence="2" id="KW-1133">Transmembrane helix</keyword>
<accession>A0A0W0Y6N1</accession>
<dbReference type="EMBL" id="LNYS01000002">
    <property type="protein sequence ID" value="KTD52620.1"/>
    <property type="molecule type" value="Genomic_DNA"/>
</dbReference>
<dbReference type="Proteomes" id="UP000054618">
    <property type="component" value="Unassembled WGS sequence"/>
</dbReference>
<proteinExistence type="predicted"/>
<protein>
    <submittedName>
        <fullName evidence="3">Uncharacterized protein</fullName>
    </submittedName>
</protein>
<keyword evidence="2" id="KW-0472">Membrane</keyword>
<feature type="transmembrane region" description="Helical" evidence="2">
    <location>
        <begin position="116"/>
        <end position="136"/>
    </location>
</feature>
<reference evidence="3 4" key="1">
    <citation type="submission" date="2015-11" db="EMBL/GenBank/DDBJ databases">
        <title>Genomic analysis of 38 Legionella species identifies large and diverse effector repertoires.</title>
        <authorList>
            <person name="Burstein D."/>
            <person name="Amaro F."/>
            <person name="Zusman T."/>
            <person name="Lifshitz Z."/>
            <person name="Cohen O."/>
            <person name="Gilbert J.A."/>
            <person name="Pupko T."/>
            <person name="Shuman H.A."/>
            <person name="Segal G."/>
        </authorList>
    </citation>
    <scope>NUCLEOTIDE SEQUENCE [LARGE SCALE GENOMIC DNA]</scope>
    <source>
        <strain evidence="3 4">CDC#1442-AUS-E</strain>
    </source>
</reference>
<dbReference type="OrthoDB" id="5638658at2"/>
<dbReference type="RefSeq" id="WP_058506213.1">
    <property type="nucleotide sequence ID" value="NZ_CAAAIK010000018.1"/>
</dbReference>
<dbReference type="AlphaFoldDB" id="A0A0W0Y6N1"/>
<evidence type="ECO:0000313" key="3">
    <source>
        <dbReference type="EMBL" id="KTD52620.1"/>
    </source>
</evidence>
<keyword evidence="2" id="KW-0812">Transmembrane</keyword>
<feature type="transmembrane region" description="Helical" evidence="2">
    <location>
        <begin position="211"/>
        <end position="228"/>
    </location>
</feature>
<feature type="transmembrane region" description="Helical" evidence="2">
    <location>
        <begin position="275"/>
        <end position="293"/>
    </location>
</feature>
<evidence type="ECO:0000256" key="2">
    <source>
        <dbReference type="SAM" id="Phobius"/>
    </source>
</evidence>
<evidence type="ECO:0000256" key="1">
    <source>
        <dbReference type="SAM" id="MobiDB-lite"/>
    </source>
</evidence>
<name>A0A0W0Y6N1_9GAMM</name>
<feature type="transmembrane region" description="Helical" evidence="2">
    <location>
        <begin position="142"/>
        <end position="167"/>
    </location>
</feature>